<evidence type="ECO:0000313" key="2">
    <source>
        <dbReference type="Proteomes" id="UP000663859"/>
    </source>
</evidence>
<organism evidence="1 2">
    <name type="scientific">Candidatus Methylacidithermus pantelleriae</name>
    <dbReference type="NCBI Taxonomy" id="2744239"/>
    <lineage>
        <taxon>Bacteria</taxon>
        <taxon>Pseudomonadati</taxon>
        <taxon>Verrucomicrobiota</taxon>
        <taxon>Methylacidiphilae</taxon>
        <taxon>Methylacidiphilales</taxon>
        <taxon>Methylacidiphilaceae</taxon>
        <taxon>Candidatus Methylacidithermus</taxon>
    </lineage>
</organism>
<sequence length="93" mass="10404">MRSVSDGHLSLCRRTVWSTKAQAQERLQTGSREPGHFFESFDQALFSNPYSWASLPCLLVSVRPKQTFISMQGAPRATNNIGTHRSVYGSISE</sequence>
<gene>
    <name evidence="1" type="ORF">MPNT_50032</name>
</gene>
<keyword evidence="2" id="KW-1185">Reference proteome</keyword>
<protein>
    <submittedName>
        <fullName evidence="1">Uncharacterized protein</fullName>
    </submittedName>
</protein>
<evidence type="ECO:0000313" key="1">
    <source>
        <dbReference type="EMBL" id="CAF0702310.1"/>
    </source>
</evidence>
<proteinExistence type="predicted"/>
<comment type="caution">
    <text evidence="1">The sequence shown here is derived from an EMBL/GenBank/DDBJ whole genome shotgun (WGS) entry which is preliminary data.</text>
</comment>
<dbReference type="Proteomes" id="UP000663859">
    <property type="component" value="Unassembled WGS sequence"/>
</dbReference>
<reference evidence="1" key="1">
    <citation type="submission" date="2021-02" db="EMBL/GenBank/DDBJ databases">
        <authorList>
            <person name="Cremers G."/>
            <person name="Picone N."/>
        </authorList>
    </citation>
    <scope>NUCLEOTIDE SEQUENCE</scope>
    <source>
        <strain evidence="1">PQ17</strain>
    </source>
</reference>
<accession>A0A8J2BUR9</accession>
<dbReference type="EMBL" id="CAJNOB010000045">
    <property type="protein sequence ID" value="CAF0702310.1"/>
    <property type="molecule type" value="Genomic_DNA"/>
</dbReference>
<name>A0A8J2BUR9_9BACT</name>
<dbReference type="AlphaFoldDB" id="A0A8J2BUR9"/>